<reference evidence="2 3" key="1">
    <citation type="submission" date="2021-06" db="EMBL/GenBank/DDBJ databases">
        <title>Caerostris extrusa draft genome.</title>
        <authorList>
            <person name="Kono N."/>
            <person name="Arakawa K."/>
        </authorList>
    </citation>
    <scope>NUCLEOTIDE SEQUENCE [LARGE SCALE GENOMIC DNA]</scope>
</reference>
<keyword evidence="3" id="KW-1185">Reference proteome</keyword>
<protein>
    <submittedName>
        <fullName evidence="2">Uncharacterized protein</fullName>
    </submittedName>
</protein>
<gene>
    <name evidence="2" type="ORF">CEXT_209411</name>
</gene>
<dbReference type="EMBL" id="BPLR01004738">
    <property type="protein sequence ID" value="GIX97110.1"/>
    <property type="molecule type" value="Genomic_DNA"/>
</dbReference>
<organism evidence="2 3">
    <name type="scientific">Caerostris extrusa</name>
    <name type="common">Bark spider</name>
    <name type="synonym">Caerostris bankana</name>
    <dbReference type="NCBI Taxonomy" id="172846"/>
    <lineage>
        <taxon>Eukaryota</taxon>
        <taxon>Metazoa</taxon>
        <taxon>Ecdysozoa</taxon>
        <taxon>Arthropoda</taxon>
        <taxon>Chelicerata</taxon>
        <taxon>Arachnida</taxon>
        <taxon>Araneae</taxon>
        <taxon>Araneomorphae</taxon>
        <taxon>Entelegynae</taxon>
        <taxon>Araneoidea</taxon>
        <taxon>Araneidae</taxon>
        <taxon>Caerostris</taxon>
    </lineage>
</organism>
<evidence type="ECO:0000313" key="2">
    <source>
        <dbReference type="EMBL" id="GIX97110.1"/>
    </source>
</evidence>
<dbReference type="Proteomes" id="UP001054945">
    <property type="component" value="Unassembled WGS sequence"/>
</dbReference>
<accession>A0AAV4PKZ8</accession>
<proteinExistence type="predicted"/>
<feature type="compositionally biased region" description="Polar residues" evidence="1">
    <location>
        <begin position="22"/>
        <end position="39"/>
    </location>
</feature>
<name>A0AAV4PKZ8_CAEEX</name>
<evidence type="ECO:0000256" key="1">
    <source>
        <dbReference type="SAM" id="MobiDB-lite"/>
    </source>
</evidence>
<comment type="caution">
    <text evidence="2">The sequence shown here is derived from an EMBL/GenBank/DDBJ whole genome shotgun (WGS) entry which is preliminary data.</text>
</comment>
<evidence type="ECO:0000313" key="3">
    <source>
        <dbReference type="Proteomes" id="UP001054945"/>
    </source>
</evidence>
<feature type="region of interest" description="Disordered" evidence="1">
    <location>
        <begin position="17"/>
        <end position="45"/>
    </location>
</feature>
<sequence>MVYRNLLYSLPVEDAISHSERGQNSSPQKYPELSDSSPASILHKNISLPPSFPHHGGVAESLLPNIIRILHTENAIGIPASQSII</sequence>
<dbReference type="AlphaFoldDB" id="A0AAV4PKZ8"/>